<name>A0A4P9ZN72_9FUNG</name>
<feature type="domain" description="Thioredoxin" evidence="2">
    <location>
        <begin position="1"/>
        <end position="130"/>
    </location>
</feature>
<evidence type="ECO:0000256" key="1">
    <source>
        <dbReference type="SAM" id="MobiDB-lite"/>
    </source>
</evidence>
<dbReference type="GO" id="GO:0034976">
    <property type="term" value="P:response to endoplasmic reticulum stress"/>
    <property type="evidence" value="ECO:0007669"/>
    <property type="project" value="TreeGrafter"/>
</dbReference>
<dbReference type="Gene3D" id="3.40.30.10">
    <property type="entry name" value="Glutaredoxin"/>
    <property type="match status" value="2"/>
</dbReference>
<dbReference type="PROSITE" id="PS00194">
    <property type="entry name" value="THIOREDOXIN_1"/>
    <property type="match status" value="1"/>
</dbReference>
<dbReference type="AlphaFoldDB" id="A0A4P9ZN72"/>
<reference evidence="4" key="1">
    <citation type="journal article" date="2018" name="Nat. Microbiol.">
        <title>Leveraging single-cell genomics to expand the fungal tree of life.</title>
        <authorList>
            <person name="Ahrendt S.R."/>
            <person name="Quandt C.A."/>
            <person name="Ciobanu D."/>
            <person name="Clum A."/>
            <person name="Salamov A."/>
            <person name="Andreopoulos B."/>
            <person name="Cheng J.F."/>
            <person name="Woyke T."/>
            <person name="Pelin A."/>
            <person name="Henrissat B."/>
            <person name="Reynolds N.K."/>
            <person name="Benny G.L."/>
            <person name="Smith M.E."/>
            <person name="James T.Y."/>
            <person name="Grigoriev I.V."/>
        </authorList>
    </citation>
    <scope>NUCLEOTIDE SEQUENCE [LARGE SCALE GENOMIC DNA]</scope>
    <source>
        <strain evidence="4">RSA 468</strain>
    </source>
</reference>
<dbReference type="PROSITE" id="PS51352">
    <property type="entry name" value="THIOREDOXIN_2"/>
    <property type="match status" value="1"/>
</dbReference>
<proteinExistence type="predicted"/>
<dbReference type="PANTHER" id="PTHR45815:SF3">
    <property type="entry name" value="PROTEIN DISULFIDE-ISOMERASE A6"/>
    <property type="match status" value="1"/>
</dbReference>
<gene>
    <name evidence="3" type="ORF">BJ085DRAFT_3129</name>
</gene>
<dbReference type="InterPro" id="IPR013766">
    <property type="entry name" value="Thioredoxin_domain"/>
</dbReference>
<dbReference type="EMBL" id="ML003078">
    <property type="protein sequence ID" value="RKP34767.1"/>
    <property type="molecule type" value="Genomic_DNA"/>
</dbReference>
<organism evidence="3 4">
    <name type="scientific">Dimargaris cristalligena</name>
    <dbReference type="NCBI Taxonomy" id="215637"/>
    <lineage>
        <taxon>Eukaryota</taxon>
        <taxon>Fungi</taxon>
        <taxon>Fungi incertae sedis</taxon>
        <taxon>Zoopagomycota</taxon>
        <taxon>Kickxellomycotina</taxon>
        <taxon>Dimargaritomycetes</taxon>
        <taxon>Dimargaritales</taxon>
        <taxon>Dimargaritaceae</taxon>
        <taxon>Dimargaris</taxon>
    </lineage>
</organism>
<evidence type="ECO:0000313" key="3">
    <source>
        <dbReference type="EMBL" id="RKP34767.1"/>
    </source>
</evidence>
<dbReference type="InterPro" id="IPR036249">
    <property type="entry name" value="Thioredoxin-like_sf"/>
</dbReference>
<feature type="region of interest" description="Disordered" evidence="1">
    <location>
        <begin position="252"/>
        <end position="299"/>
    </location>
</feature>
<evidence type="ECO:0000259" key="2">
    <source>
        <dbReference type="PROSITE" id="PS51352"/>
    </source>
</evidence>
<keyword evidence="4" id="KW-1185">Reference proteome</keyword>
<feature type="compositionally biased region" description="Basic and acidic residues" evidence="1">
    <location>
        <begin position="257"/>
        <end position="271"/>
    </location>
</feature>
<evidence type="ECO:0000313" key="4">
    <source>
        <dbReference type="Proteomes" id="UP000268162"/>
    </source>
</evidence>
<dbReference type="SUPFAM" id="SSF52833">
    <property type="entry name" value="Thioredoxin-like"/>
    <property type="match status" value="2"/>
</dbReference>
<dbReference type="PANTHER" id="PTHR45815">
    <property type="entry name" value="PROTEIN DISULFIDE-ISOMERASE A6"/>
    <property type="match status" value="1"/>
</dbReference>
<dbReference type="GO" id="GO:0015035">
    <property type="term" value="F:protein-disulfide reductase activity"/>
    <property type="evidence" value="ECO:0007669"/>
    <property type="project" value="TreeGrafter"/>
</dbReference>
<accession>A0A4P9ZN72</accession>
<dbReference type="Pfam" id="PF00085">
    <property type="entry name" value="Thioredoxin"/>
    <property type="match status" value="2"/>
</dbReference>
<sequence>AEAAMYGKSSKVIQLNTNNFRQEVIEAPYPVLVEFYAPWCGHCQSLAPKYDKAAKELYGLAKVGAVDCDEDANRPLCAQYKVEGFPTIKAFPWKARIDKKNPKKKTKTPQDYNQARTAKALYDFAMAQVPTLTVTVKDKPPSSGNVMSKGGQLMLSDLAGFLEHRPGTPKVLLFTQKDEVAPLYRGLAMAYHDRLMLGWVSSKNTDVQKQFGITKFPTLLVLPDGQIDNTVVYDGKISLDNLKAFLKPYASKSGKSKRSDDEASKKEKSPENDEASPAESPMEEGSPVPEFDPQVPELRNQEDLEKYCLQRTNGICLMALLSYEPD</sequence>
<feature type="non-terminal residue" evidence="3">
    <location>
        <position position="326"/>
    </location>
</feature>
<feature type="non-terminal residue" evidence="3">
    <location>
        <position position="1"/>
    </location>
</feature>
<dbReference type="PRINTS" id="PR00421">
    <property type="entry name" value="THIOREDOXIN"/>
</dbReference>
<protein>
    <submittedName>
        <fullName evidence="3">Thioredoxin-like protein</fullName>
    </submittedName>
</protein>
<dbReference type="Proteomes" id="UP000268162">
    <property type="component" value="Unassembled WGS sequence"/>
</dbReference>
<dbReference type="InterPro" id="IPR017937">
    <property type="entry name" value="Thioredoxin_CS"/>
</dbReference>
<dbReference type="GO" id="GO:0005788">
    <property type="term" value="C:endoplasmic reticulum lumen"/>
    <property type="evidence" value="ECO:0007669"/>
    <property type="project" value="TreeGrafter"/>
</dbReference>
<dbReference type="STRING" id="215637.A0A4P9ZN72"/>